<evidence type="ECO:0000256" key="5">
    <source>
        <dbReference type="ARBA" id="ARBA00022840"/>
    </source>
</evidence>
<evidence type="ECO:0000259" key="11">
    <source>
        <dbReference type="PROSITE" id="PS50967"/>
    </source>
</evidence>
<dbReference type="GO" id="GO:0043138">
    <property type="term" value="F:3'-5' DNA helicase activity"/>
    <property type="evidence" value="ECO:0007669"/>
    <property type="project" value="UniProtKB-EC"/>
</dbReference>
<dbReference type="PANTHER" id="PTHR11070:SF69">
    <property type="entry name" value="ATP-DEPENDENT DNA HELICASE UVRD2"/>
    <property type="match status" value="1"/>
</dbReference>
<dbReference type="InterPro" id="IPR027417">
    <property type="entry name" value="P-loop_NTPase"/>
</dbReference>
<dbReference type="PROSITE" id="PS50967">
    <property type="entry name" value="HRDC"/>
    <property type="match status" value="1"/>
</dbReference>
<protein>
    <recommendedName>
        <fullName evidence="8">DNA 3'-5' helicase</fullName>
        <ecNumber evidence="8">5.6.2.4</ecNumber>
    </recommendedName>
</protein>
<dbReference type="GO" id="GO:0000725">
    <property type="term" value="P:recombinational repair"/>
    <property type="evidence" value="ECO:0007669"/>
    <property type="project" value="TreeGrafter"/>
</dbReference>
<dbReference type="CDD" id="cd17932">
    <property type="entry name" value="DEXQc_UvrD"/>
    <property type="match status" value="1"/>
</dbReference>
<dbReference type="SUPFAM" id="SSF52540">
    <property type="entry name" value="P-loop containing nucleoside triphosphate hydrolases"/>
    <property type="match status" value="1"/>
</dbReference>
<dbReference type="InterPro" id="IPR010997">
    <property type="entry name" value="HRDC-like_sf"/>
</dbReference>
<evidence type="ECO:0000259" key="13">
    <source>
        <dbReference type="PROSITE" id="PS51217"/>
    </source>
</evidence>
<reference evidence="14" key="1">
    <citation type="submission" date="2020-05" db="EMBL/GenBank/DDBJ databases">
        <authorList>
            <person name="Chiriac C."/>
            <person name="Salcher M."/>
            <person name="Ghai R."/>
            <person name="Kavagutti S V."/>
        </authorList>
    </citation>
    <scope>NUCLEOTIDE SEQUENCE</scope>
</reference>
<dbReference type="PROSITE" id="PS51198">
    <property type="entry name" value="UVRD_HELICASE_ATP_BIND"/>
    <property type="match status" value="1"/>
</dbReference>
<dbReference type="EC" id="5.6.2.4" evidence="8"/>
<proteinExistence type="inferred from homology"/>
<dbReference type="InterPro" id="IPR044876">
    <property type="entry name" value="HRDC_dom_sf"/>
</dbReference>
<feature type="region of interest" description="Disordered" evidence="10">
    <location>
        <begin position="579"/>
        <end position="624"/>
    </location>
</feature>
<evidence type="ECO:0000256" key="6">
    <source>
        <dbReference type="ARBA" id="ARBA00023235"/>
    </source>
</evidence>
<dbReference type="Gene3D" id="1.10.10.160">
    <property type="match status" value="1"/>
</dbReference>
<feature type="domain" description="UvrD-like helicase ATP-binding" evidence="12">
    <location>
        <begin position="15"/>
        <end position="295"/>
    </location>
</feature>
<feature type="domain" description="UvrD-like helicase C-terminal" evidence="13">
    <location>
        <begin position="296"/>
        <end position="569"/>
    </location>
</feature>
<dbReference type="SUPFAM" id="SSF47819">
    <property type="entry name" value="HRDC-like"/>
    <property type="match status" value="1"/>
</dbReference>
<organism evidence="14">
    <name type="scientific">freshwater metagenome</name>
    <dbReference type="NCBI Taxonomy" id="449393"/>
    <lineage>
        <taxon>unclassified sequences</taxon>
        <taxon>metagenomes</taxon>
        <taxon>ecological metagenomes</taxon>
    </lineage>
</organism>
<dbReference type="InterPro" id="IPR013986">
    <property type="entry name" value="DExx_box_DNA_helicase_dom_sf"/>
</dbReference>
<sequence>MVSTVSCVNPDDLLHGLTAAQRDAVTATTSPLCILAGAGSGKTRVLTRRVAWRAATGDLDPRHVLSLTFTRKAAAELTGRLRALGLRESVAAGTFHSVAYAQLRGRWAERGITPPTLLDRKVGFVGRLLAQFPKNVSAIPAIDFIAEIEWAKARMIDPGAYAEAADRAGRRPPTAGSVVADVFARYESLRREQRLIDFDDLLRVCARDLRNDPEFAAAQRWRFQHLFVDEFQDVNPLQQHLLDAWRGDRLDLCVVGDPNQAIYSWNGADPNLLRQFPDRFPTAQVVRLTQNFRSAPQILGVSNALLATGADAVDRGGVLEANRPDGPVPRVVAYLDERDEATGIARAVRDHHGPGERWSSQAILVRTNAQIPAIEEALNAVKIPYRVRGAAPLLEQPEVKAALGQIRQSSGAFTDALADLATSLDDAEVEGEGAAERQANVDALVQLGRDYVAVEPGPTSAGFMAWLATTTRADQPDRNGDAVELCTFHAAKGLEWPVVHAAGLEVGLTPIVHARTEEALHEELRLFYVAVTRAERELICTWARQRRYGSKNMTREPSPYLETVSAACAAMSAGLTPEAVGRGEVLPKPAGSSSTSRRGPARSGGSRTTSTRSTTARTNGIRTADQLDDAGRELLEALRSWRLARARAAATPAFVICNDRTLIEIAMTRPSSATELLSVYGFGEVKAARFGPELLAIVAGTPSADS</sequence>
<keyword evidence="6" id="KW-0413">Isomerase</keyword>
<dbReference type="SMART" id="SM00341">
    <property type="entry name" value="HRDC"/>
    <property type="match status" value="1"/>
</dbReference>
<feature type="compositionally biased region" description="Low complexity" evidence="10">
    <location>
        <begin position="589"/>
        <end position="618"/>
    </location>
</feature>
<comment type="catalytic activity">
    <reaction evidence="7">
        <text>Couples ATP hydrolysis with the unwinding of duplex DNA by translocating in the 3'-5' direction.</text>
        <dbReference type="EC" id="5.6.2.4"/>
    </reaction>
</comment>
<dbReference type="PROSITE" id="PS51217">
    <property type="entry name" value="UVRD_HELICASE_CTER"/>
    <property type="match status" value="1"/>
</dbReference>
<evidence type="ECO:0000256" key="9">
    <source>
        <dbReference type="ARBA" id="ARBA00048988"/>
    </source>
</evidence>
<evidence type="ECO:0000256" key="3">
    <source>
        <dbReference type="ARBA" id="ARBA00022801"/>
    </source>
</evidence>
<gene>
    <name evidence="14" type="ORF">UFOPK3733_00058</name>
</gene>
<dbReference type="GO" id="GO:0005524">
    <property type="term" value="F:ATP binding"/>
    <property type="evidence" value="ECO:0007669"/>
    <property type="project" value="UniProtKB-KW"/>
</dbReference>
<dbReference type="GO" id="GO:0005829">
    <property type="term" value="C:cytosol"/>
    <property type="evidence" value="ECO:0007669"/>
    <property type="project" value="TreeGrafter"/>
</dbReference>
<dbReference type="InterPro" id="IPR014016">
    <property type="entry name" value="UvrD-like_ATP-bd"/>
</dbReference>
<dbReference type="GO" id="GO:0003677">
    <property type="term" value="F:DNA binding"/>
    <property type="evidence" value="ECO:0007669"/>
    <property type="project" value="InterPro"/>
</dbReference>
<keyword evidence="5" id="KW-0067">ATP-binding</keyword>
<evidence type="ECO:0000256" key="1">
    <source>
        <dbReference type="ARBA" id="ARBA00009922"/>
    </source>
</evidence>
<feature type="domain" description="HRDC" evidence="11">
    <location>
        <begin position="628"/>
        <end position="706"/>
    </location>
</feature>
<evidence type="ECO:0000256" key="2">
    <source>
        <dbReference type="ARBA" id="ARBA00022741"/>
    </source>
</evidence>
<name>A0A6J7HLK9_9ZZZZ</name>
<comment type="similarity">
    <text evidence="1">Belongs to the helicase family. UvrD subfamily.</text>
</comment>
<dbReference type="InterPro" id="IPR014017">
    <property type="entry name" value="DNA_helicase_UvrD-like_C"/>
</dbReference>
<dbReference type="Pfam" id="PF00570">
    <property type="entry name" value="HRDC"/>
    <property type="match status" value="1"/>
</dbReference>
<evidence type="ECO:0000259" key="12">
    <source>
        <dbReference type="PROSITE" id="PS51198"/>
    </source>
</evidence>
<evidence type="ECO:0000256" key="10">
    <source>
        <dbReference type="SAM" id="MobiDB-lite"/>
    </source>
</evidence>
<accession>A0A6J7HLK9</accession>
<keyword evidence="2" id="KW-0547">Nucleotide-binding</keyword>
<dbReference type="Gene3D" id="1.10.486.10">
    <property type="entry name" value="PCRA, domain 4"/>
    <property type="match status" value="2"/>
</dbReference>
<dbReference type="Gene3D" id="1.10.150.80">
    <property type="entry name" value="HRDC domain"/>
    <property type="match status" value="1"/>
</dbReference>
<evidence type="ECO:0000256" key="8">
    <source>
        <dbReference type="ARBA" id="ARBA00034808"/>
    </source>
</evidence>
<dbReference type="AlphaFoldDB" id="A0A6J7HLK9"/>
<dbReference type="PANTHER" id="PTHR11070">
    <property type="entry name" value="UVRD / RECB / PCRA DNA HELICASE FAMILY MEMBER"/>
    <property type="match status" value="1"/>
</dbReference>
<dbReference type="Pfam" id="PF13361">
    <property type="entry name" value="UvrD_C"/>
    <property type="match status" value="2"/>
</dbReference>
<dbReference type="GO" id="GO:0033202">
    <property type="term" value="C:DNA helicase complex"/>
    <property type="evidence" value="ECO:0007669"/>
    <property type="project" value="TreeGrafter"/>
</dbReference>
<evidence type="ECO:0000256" key="4">
    <source>
        <dbReference type="ARBA" id="ARBA00022806"/>
    </source>
</evidence>
<dbReference type="InterPro" id="IPR002121">
    <property type="entry name" value="HRDC_dom"/>
</dbReference>
<comment type="catalytic activity">
    <reaction evidence="9">
        <text>ATP + H2O = ADP + phosphate + H(+)</text>
        <dbReference type="Rhea" id="RHEA:13065"/>
        <dbReference type="ChEBI" id="CHEBI:15377"/>
        <dbReference type="ChEBI" id="CHEBI:15378"/>
        <dbReference type="ChEBI" id="CHEBI:30616"/>
        <dbReference type="ChEBI" id="CHEBI:43474"/>
        <dbReference type="ChEBI" id="CHEBI:456216"/>
        <dbReference type="EC" id="5.6.2.4"/>
    </reaction>
</comment>
<dbReference type="InterPro" id="IPR000212">
    <property type="entry name" value="DNA_helicase_UvrD/REP"/>
</dbReference>
<keyword evidence="3" id="KW-0378">Hydrolase</keyword>
<dbReference type="GO" id="GO:0016787">
    <property type="term" value="F:hydrolase activity"/>
    <property type="evidence" value="ECO:0007669"/>
    <property type="project" value="UniProtKB-KW"/>
</dbReference>
<evidence type="ECO:0000313" key="14">
    <source>
        <dbReference type="EMBL" id="CAB4920764.1"/>
    </source>
</evidence>
<dbReference type="EMBL" id="CAFBNC010000001">
    <property type="protein sequence ID" value="CAB4920764.1"/>
    <property type="molecule type" value="Genomic_DNA"/>
</dbReference>
<dbReference type="Gene3D" id="3.40.50.300">
    <property type="entry name" value="P-loop containing nucleotide triphosphate hydrolases"/>
    <property type="match status" value="3"/>
</dbReference>
<dbReference type="Pfam" id="PF00580">
    <property type="entry name" value="UvrD-helicase"/>
    <property type="match status" value="1"/>
</dbReference>
<keyword evidence="4" id="KW-0347">Helicase</keyword>
<evidence type="ECO:0000256" key="7">
    <source>
        <dbReference type="ARBA" id="ARBA00034617"/>
    </source>
</evidence>